<name>M2U080_COCH5</name>
<evidence type="ECO:0000313" key="2">
    <source>
        <dbReference type="EMBL" id="EMD87481.1"/>
    </source>
</evidence>
<dbReference type="OrthoDB" id="3795041at2759"/>
<feature type="compositionally biased region" description="Polar residues" evidence="1">
    <location>
        <begin position="146"/>
        <end position="155"/>
    </location>
</feature>
<feature type="region of interest" description="Disordered" evidence="1">
    <location>
        <begin position="20"/>
        <end position="84"/>
    </location>
</feature>
<reference evidence="2 3" key="1">
    <citation type="journal article" date="2012" name="PLoS Pathog.">
        <title>Diverse lifestyles and strategies of plant pathogenesis encoded in the genomes of eighteen Dothideomycetes fungi.</title>
        <authorList>
            <person name="Ohm R.A."/>
            <person name="Feau N."/>
            <person name="Henrissat B."/>
            <person name="Schoch C.L."/>
            <person name="Horwitz B.A."/>
            <person name="Barry K.W."/>
            <person name="Condon B.J."/>
            <person name="Copeland A.C."/>
            <person name="Dhillon B."/>
            <person name="Glaser F."/>
            <person name="Hesse C.N."/>
            <person name="Kosti I."/>
            <person name="LaButti K."/>
            <person name="Lindquist E.A."/>
            <person name="Lucas S."/>
            <person name="Salamov A.A."/>
            <person name="Bradshaw R.E."/>
            <person name="Ciuffetti L."/>
            <person name="Hamelin R.C."/>
            <person name="Kema G.H.J."/>
            <person name="Lawrence C."/>
            <person name="Scott J.A."/>
            <person name="Spatafora J.W."/>
            <person name="Turgeon B.G."/>
            <person name="de Wit P.J.G.M."/>
            <person name="Zhong S."/>
            <person name="Goodwin S.B."/>
            <person name="Grigoriev I.V."/>
        </authorList>
    </citation>
    <scope>NUCLEOTIDE SEQUENCE [LARGE SCALE GENOMIC DNA]</scope>
    <source>
        <strain evidence="3">C5 / ATCC 48332 / race O</strain>
    </source>
</reference>
<dbReference type="EMBL" id="KB445582">
    <property type="protein sequence ID" value="EMD87481.1"/>
    <property type="molecule type" value="Genomic_DNA"/>
</dbReference>
<protein>
    <submittedName>
        <fullName evidence="2">Uncharacterized protein</fullName>
    </submittedName>
</protein>
<feature type="region of interest" description="Disordered" evidence="1">
    <location>
        <begin position="132"/>
        <end position="155"/>
    </location>
</feature>
<feature type="region of interest" description="Disordered" evidence="1">
    <location>
        <begin position="167"/>
        <end position="187"/>
    </location>
</feature>
<feature type="compositionally biased region" description="Polar residues" evidence="1">
    <location>
        <begin position="172"/>
        <end position="187"/>
    </location>
</feature>
<gene>
    <name evidence="2" type="ORF">COCHEDRAFT_1052723</name>
</gene>
<dbReference type="eggNOG" id="ENOG502R96D">
    <property type="taxonomic scope" value="Eukaryota"/>
</dbReference>
<dbReference type="Proteomes" id="UP000016936">
    <property type="component" value="Unassembled WGS sequence"/>
</dbReference>
<accession>M2U080</accession>
<feature type="non-terminal residue" evidence="2">
    <location>
        <position position="399"/>
    </location>
</feature>
<reference evidence="3" key="2">
    <citation type="journal article" date="2013" name="PLoS Genet.">
        <title>Comparative genome structure, secondary metabolite, and effector coding capacity across Cochliobolus pathogens.</title>
        <authorList>
            <person name="Condon B.J."/>
            <person name="Leng Y."/>
            <person name="Wu D."/>
            <person name="Bushley K.E."/>
            <person name="Ohm R.A."/>
            <person name="Otillar R."/>
            <person name="Martin J."/>
            <person name="Schackwitz W."/>
            <person name="Grimwood J."/>
            <person name="MohdZainudin N."/>
            <person name="Xue C."/>
            <person name="Wang R."/>
            <person name="Manning V.A."/>
            <person name="Dhillon B."/>
            <person name="Tu Z.J."/>
            <person name="Steffenson B.J."/>
            <person name="Salamov A."/>
            <person name="Sun H."/>
            <person name="Lowry S."/>
            <person name="LaButti K."/>
            <person name="Han J."/>
            <person name="Copeland A."/>
            <person name="Lindquist E."/>
            <person name="Barry K."/>
            <person name="Schmutz J."/>
            <person name="Baker S.E."/>
            <person name="Ciuffetti L.M."/>
            <person name="Grigoriev I.V."/>
            <person name="Zhong S."/>
            <person name="Turgeon B.G."/>
        </authorList>
    </citation>
    <scope>NUCLEOTIDE SEQUENCE [LARGE SCALE GENOMIC DNA]</scope>
    <source>
        <strain evidence="3">C5 / ATCC 48332 / race O</strain>
    </source>
</reference>
<evidence type="ECO:0000313" key="3">
    <source>
        <dbReference type="Proteomes" id="UP000016936"/>
    </source>
</evidence>
<organism evidence="2 3">
    <name type="scientific">Cochliobolus heterostrophus (strain C5 / ATCC 48332 / race O)</name>
    <name type="common">Southern corn leaf blight fungus</name>
    <name type="synonym">Bipolaris maydis</name>
    <dbReference type="NCBI Taxonomy" id="701091"/>
    <lineage>
        <taxon>Eukaryota</taxon>
        <taxon>Fungi</taxon>
        <taxon>Dikarya</taxon>
        <taxon>Ascomycota</taxon>
        <taxon>Pezizomycotina</taxon>
        <taxon>Dothideomycetes</taxon>
        <taxon>Pleosporomycetidae</taxon>
        <taxon>Pleosporales</taxon>
        <taxon>Pleosporineae</taxon>
        <taxon>Pleosporaceae</taxon>
        <taxon>Bipolaris</taxon>
    </lineage>
</organism>
<evidence type="ECO:0000256" key="1">
    <source>
        <dbReference type="SAM" id="MobiDB-lite"/>
    </source>
</evidence>
<dbReference type="OMA" id="QFHLFAE"/>
<sequence length="399" mass="44962">HDTHRPSPLRPANELWYNIPASASQHQEEEQDGPELSAYQATAHRFSSCSSHPTTPLRSPPIINADLNKPLPPSPSNSERKPSKCSTLFGLLRREPPRQLDSTLLQPEPYQPNQRHSTDLSVETHVRYSHIHSRSMPNSPRGFVQSPCSSAESLPQTQFPATDFSETFHYQPYSTPPQNTASLSQQRRTVSSDAHLEMISPRTRTFPDPTLNSTPRDAAPSRPRPHTTYLSPTEPFTDMSQFHLFAEAMTGLPSDSEPFSPSAPPQLRGSLFARRSTNDSIPLPLQHPQESSAPPMRQPQREQRDDWQNFEPPPLISSLAAPALNHPQPSLDMSVDSYQPWQPPPQMDEVNAELELLGLNDPPRADDELPNYQQSQEEMAERKRLEAAARARELEAQWR</sequence>
<feature type="region of interest" description="Disordered" evidence="1">
    <location>
        <begin position="359"/>
        <end position="385"/>
    </location>
</feature>
<proteinExistence type="predicted"/>
<feature type="region of interest" description="Disordered" evidence="1">
    <location>
        <begin position="278"/>
        <end position="346"/>
    </location>
</feature>
<dbReference type="AlphaFoldDB" id="M2U080"/>
<keyword evidence="3" id="KW-1185">Reference proteome</keyword>
<feature type="compositionally biased region" description="Polar residues" evidence="1">
    <location>
        <begin position="45"/>
        <end position="57"/>
    </location>
</feature>
<dbReference type="HOGENOM" id="CLU_050073_0_0_1"/>
<feature type="region of interest" description="Disordered" evidence="1">
    <location>
        <begin position="200"/>
        <end position="235"/>
    </location>
</feature>
<feature type="non-terminal residue" evidence="2">
    <location>
        <position position="1"/>
    </location>
</feature>